<evidence type="ECO:0000256" key="2">
    <source>
        <dbReference type="SAM" id="SignalP"/>
    </source>
</evidence>
<evidence type="ECO:0000259" key="3">
    <source>
        <dbReference type="Pfam" id="PF18962"/>
    </source>
</evidence>
<dbReference type="InterPro" id="IPR026444">
    <property type="entry name" value="Secre_tail"/>
</dbReference>
<accession>A0A8J7LSY6</accession>
<dbReference type="Proteomes" id="UP000610931">
    <property type="component" value="Unassembled WGS sequence"/>
</dbReference>
<evidence type="ECO:0000313" key="4">
    <source>
        <dbReference type="EMBL" id="MBJ6367686.1"/>
    </source>
</evidence>
<dbReference type="NCBIfam" id="TIGR04183">
    <property type="entry name" value="Por_Secre_tail"/>
    <property type="match status" value="1"/>
</dbReference>
<sequence length="171" mass="18403">MMKNTPIKQKLAKPKLKVGIALAICFSLFGTAQAQEVVLASGSDASGSGGSASYSVGQTLQATLMGTNDFAYQGIQFYFESETLSIVDTANNLNVSTYPNPSSSTLNLRVSGIEKGKLFYKLFNLLGVLMTSGEVTGNITKIDIDHLPMATYLLAINNYNNTIKTFKIIKN</sequence>
<keyword evidence="1 2" id="KW-0732">Signal</keyword>
<keyword evidence="5" id="KW-1185">Reference proteome</keyword>
<feature type="chain" id="PRO_5035239691" evidence="2">
    <location>
        <begin position="35"/>
        <end position="171"/>
    </location>
</feature>
<evidence type="ECO:0000256" key="1">
    <source>
        <dbReference type="ARBA" id="ARBA00022729"/>
    </source>
</evidence>
<gene>
    <name evidence="4" type="ORF">JF259_06270</name>
</gene>
<evidence type="ECO:0000313" key="5">
    <source>
        <dbReference type="Proteomes" id="UP000610931"/>
    </source>
</evidence>
<dbReference type="Pfam" id="PF18962">
    <property type="entry name" value="Por_Secre_tail"/>
    <property type="match status" value="1"/>
</dbReference>
<feature type="signal peptide" evidence="2">
    <location>
        <begin position="1"/>
        <end position="34"/>
    </location>
</feature>
<reference evidence="4" key="1">
    <citation type="submission" date="2020-12" db="EMBL/GenBank/DDBJ databases">
        <title>Snuella sp. nov., isolated from sediment in Incheon.</title>
        <authorList>
            <person name="Kim W."/>
        </authorList>
    </citation>
    <scope>NUCLEOTIDE SEQUENCE</scope>
    <source>
        <strain evidence="4">CAU 1569</strain>
    </source>
</reference>
<protein>
    <submittedName>
        <fullName evidence="4">T9SS type A sorting domain-containing protein</fullName>
    </submittedName>
</protein>
<dbReference type="AlphaFoldDB" id="A0A8J7LSY6"/>
<dbReference type="RefSeq" id="WP_199114456.1">
    <property type="nucleotide sequence ID" value="NZ_JAELVQ010000006.1"/>
</dbReference>
<dbReference type="EMBL" id="JAELVQ010000006">
    <property type="protein sequence ID" value="MBJ6367686.1"/>
    <property type="molecule type" value="Genomic_DNA"/>
</dbReference>
<organism evidence="4 5">
    <name type="scientific">Snuella sedimenti</name>
    <dbReference type="NCBI Taxonomy" id="2798802"/>
    <lineage>
        <taxon>Bacteria</taxon>
        <taxon>Pseudomonadati</taxon>
        <taxon>Bacteroidota</taxon>
        <taxon>Flavobacteriia</taxon>
        <taxon>Flavobacteriales</taxon>
        <taxon>Flavobacteriaceae</taxon>
        <taxon>Snuella</taxon>
    </lineage>
</organism>
<proteinExistence type="predicted"/>
<feature type="domain" description="Secretion system C-terminal sorting" evidence="3">
    <location>
        <begin position="98"/>
        <end position="167"/>
    </location>
</feature>
<name>A0A8J7LSY6_9FLAO</name>
<comment type="caution">
    <text evidence="4">The sequence shown here is derived from an EMBL/GenBank/DDBJ whole genome shotgun (WGS) entry which is preliminary data.</text>
</comment>